<evidence type="ECO:0000256" key="2">
    <source>
        <dbReference type="SAM" id="SignalP"/>
    </source>
</evidence>
<evidence type="ECO:0000313" key="3">
    <source>
        <dbReference type="EMBL" id="CAL1697709.1"/>
    </source>
</evidence>
<feature type="chain" id="PRO_5046455224" evidence="2">
    <location>
        <begin position="24"/>
        <end position="135"/>
    </location>
</feature>
<feature type="region of interest" description="Disordered" evidence="1">
    <location>
        <begin position="70"/>
        <end position="90"/>
    </location>
</feature>
<organism evidence="3 4">
    <name type="scientific">Somion occarium</name>
    <dbReference type="NCBI Taxonomy" id="3059160"/>
    <lineage>
        <taxon>Eukaryota</taxon>
        <taxon>Fungi</taxon>
        <taxon>Dikarya</taxon>
        <taxon>Basidiomycota</taxon>
        <taxon>Agaricomycotina</taxon>
        <taxon>Agaricomycetes</taxon>
        <taxon>Polyporales</taxon>
        <taxon>Cerrenaceae</taxon>
        <taxon>Somion</taxon>
    </lineage>
</organism>
<name>A0ABP1CSR7_9APHY</name>
<gene>
    <name evidence="3" type="ORF">GFSPODELE1_LOCUS1810</name>
</gene>
<proteinExistence type="predicted"/>
<keyword evidence="2" id="KW-0732">Signal</keyword>
<protein>
    <submittedName>
        <fullName evidence="3">Uncharacterized protein</fullName>
    </submittedName>
</protein>
<sequence>MTIILAVHTLFFILLTSCSIVSPAPIPLFSKSGSAPIKESDVVNVPKTHNRTVHPFESIIPSQANSTSVVESGCQDNAADDSELPVVPSLGKRFSGGGGNRFNFPQTFHQFHQFQPGSAGTNFGLEIPKGGKHRH</sequence>
<dbReference type="EMBL" id="OZ037953">
    <property type="protein sequence ID" value="CAL1697709.1"/>
    <property type="molecule type" value="Genomic_DNA"/>
</dbReference>
<keyword evidence="4" id="KW-1185">Reference proteome</keyword>
<accession>A0ABP1CSR7</accession>
<evidence type="ECO:0000313" key="4">
    <source>
        <dbReference type="Proteomes" id="UP001497453"/>
    </source>
</evidence>
<dbReference type="Proteomes" id="UP001497453">
    <property type="component" value="Chromosome 10"/>
</dbReference>
<feature type="signal peptide" evidence="2">
    <location>
        <begin position="1"/>
        <end position="23"/>
    </location>
</feature>
<reference evidence="4" key="1">
    <citation type="submission" date="2024-04" db="EMBL/GenBank/DDBJ databases">
        <authorList>
            <person name="Shaw F."/>
            <person name="Minotto A."/>
        </authorList>
    </citation>
    <scope>NUCLEOTIDE SEQUENCE [LARGE SCALE GENOMIC DNA]</scope>
</reference>
<evidence type="ECO:0000256" key="1">
    <source>
        <dbReference type="SAM" id="MobiDB-lite"/>
    </source>
</evidence>